<dbReference type="Gene3D" id="3.30.40.100">
    <property type="match status" value="1"/>
</dbReference>
<feature type="region of interest" description="Disordered" evidence="7">
    <location>
        <begin position="512"/>
        <end position="784"/>
    </location>
</feature>
<dbReference type="GO" id="GO:0005654">
    <property type="term" value="C:nucleoplasm"/>
    <property type="evidence" value="ECO:0007669"/>
    <property type="project" value="TreeGrafter"/>
</dbReference>
<keyword evidence="4" id="KW-0862">Zinc</keyword>
<evidence type="ECO:0000256" key="7">
    <source>
        <dbReference type="SAM" id="MobiDB-lite"/>
    </source>
</evidence>
<dbReference type="InterPro" id="IPR036890">
    <property type="entry name" value="HATPase_C_sf"/>
</dbReference>
<gene>
    <name evidence="9" type="ORF">OJAV_G00101870</name>
</gene>
<dbReference type="Proteomes" id="UP000283210">
    <property type="component" value="Chromosome 10"/>
</dbReference>
<dbReference type="CDD" id="cd16931">
    <property type="entry name" value="HATPase_MORC-like"/>
    <property type="match status" value="1"/>
</dbReference>
<dbReference type="AlphaFoldDB" id="A0A3S2P5T4"/>
<accession>A0A3S2P5T4</accession>
<feature type="compositionally biased region" description="Basic and acidic residues" evidence="7">
    <location>
        <begin position="469"/>
        <end position="486"/>
    </location>
</feature>
<reference evidence="9 10" key="2">
    <citation type="submission" date="2019-01" db="EMBL/GenBank/DDBJ databases">
        <title>A chromosome length genome reference of the Java medaka (oryzias javanicus).</title>
        <authorList>
            <person name="Herpin A."/>
            <person name="Takehana Y."/>
            <person name="Naruse K."/>
            <person name="Ansai S."/>
            <person name="Kawaguchi M."/>
        </authorList>
    </citation>
    <scope>NUCLEOTIDE SEQUENCE [LARGE SCALE GENOMIC DNA]</scope>
    <source>
        <strain evidence="9">RS831</strain>
        <tissue evidence="9">Whole body</tissue>
    </source>
</reference>
<protein>
    <recommendedName>
        <fullName evidence="8">CW-type domain-containing protein</fullName>
    </recommendedName>
</protein>
<feature type="compositionally biased region" description="Acidic residues" evidence="7">
    <location>
        <begin position="655"/>
        <end position="664"/>
    </location>
</feature>
<name>A0A3S2P5T4_ORYJA</name>
<feature type="compositionally biased region" description="Polar residues" evidence="7">
    <location>
        <begin position="618"/>
        <end position="630"/>
    </location>
</feature>
<dbReference type="Gene3D" id="3.30.565.10">
    <property type="entry name" value="Histidine kinase-like ATPase, C-terminal domain"/>
    <property type="match status" value="1"/>
</dbReference>
<feature type="region of interest" description="Disordered" evidence="7">
    <location>
        <begin position="825"/>
        <end position="844"/>
    </location>
</feature>
<evidence type="ECO:0000313" key="9">
    <source>
        <dbReference type="EMBL" id="RVE67323.1"/>
    </source>
</evidence>
<feature type="compositionally biased region" description="Basic and acidic residues" evidence="7">
    <location>
        <begin position="631"/>
        <end position="649"/>
    </location>
</feature>
<evidence type="ECO:0000313" key="10">
    <source>
        <dbReference type="Proteomes" id="UP000283210"/>
    </source>
</evidence>
<evidence type="ECO:0000256" key="5">
    <source>
        <dbReference type="ARBA" id="ARBA00023054"/>
    </source>
</evidence>
<feature type="compositionally biased region" description="Basic and acidic residues" evidence="7">
    <location>
        <begin position="559"/>
        <end position="571"/>
    </location>
</feature>
<feature type="domain" description="CW-type" evidence="8">
    <location>
        <begin position="485"/>
        <end position="536"/>
    </location>
</feature>
<dbReference type="Pfam" id="PF17942">
    <property type="entry name" value="Morc6_S5"/>
    <property type="match status" value="1"/>
</dbReference>
<sequence length="945" mass="106622">MARLSEHGIRLSSMNPSFLNSNSTSHTWPFSAVAELIDNASDPGVSAKQIWIDVVDEDDQCCLTFTDNGSGMTPNKLHKMLSFGFTEKGTGKSSQQAIGVYGNGFKSGSMRLGRDALIFTKNGGCQSVGMLSQTYLHNIKAQAVIIPIVPFNQQTNILTSNRWEQDSGIFKPQPTYCVCLLSSTVCCQSDPYCRLQGKLFECQIVTRFPCKYTDRVQGCDRKLVLQLLVVTEDSTASLAAILEHSIISSEEQIHAHFDSIRSKKGTKILIWNIRRAKDGKTEIDFETDPTDFRLPEIPTEEIKKGLSNSGSLRHDQNIPDMYYSLRAYLSILYLKPRTQVILRGKKIQAKLVSKKLSYIEHDVYKPQFSKEKVKVTFGLNSKNKDHYGIMMYHKNRLIKAYEKVGYQLKVSGQRAGIGVIGVIECNFLKPAHNKQDFEYTKEYRLTLGALGLKLNDYWKEVTEKKAREREFKTAEKDDDDNQRSEDEGPTWLQCEDCLKWRSIPTNYYEVTPESWKCSENPNPRYRSCSSPEEGEESEEQLTPSYQKNHKKPENRKRQRSFEVCRLQETEPKQLILSPERPSSPFSGTSEETASRLGPHSEENTSECPETDPQDPLDQHSNNDAAAQTDTNLRDKSAQTHVGIRDKNEAIRAQNVEDDQPEDKENDTKGDRRIDISEENKDIFSRIRNPELRSYHGKKKQSLFGETEFSSRNVDEDLHPRKQPSSQVKTDGSHSENSGALQLNPTGTSHTWSHSFQTTQTVKVPPLSRGGHPLQPPEGGDREAKLQRLASLEKEVLRLRGVLGMEVGRTTQGTMTAEEECAEKEASREVGCQTDPPECPSVADPSLAAVPQGLMIPGQKTESRDQLEQNKARRERAEGQSRMRGSDSESHEDSRLAQQNLRDMRNNVVVLLTALLPQLDLNGISLETADVDNILQQIIEVNSLKL</sequence>
<dbReference type="GO" id="GO:0016887">
    <property type="term" value="F:ATP hydrolysis activity"/>
    <property type="evidence" value="ECO:0007669"/>
    <property type="project" value="InterPro"/>
</dbReference>
<dbReference type="SUPFAM" id="SSF55874">
    <property type="entry name" value="ATPase domain of HSP90 chaperone/DNA topoisomerase II/histidine kinase"/>
    <property type="match status" value="1"/>
</dbReference>
<feature type="compositionally biased region" description="Polar residues" evidence="7">
    <location>
        <begin position="722"/>
        <end position="761"/>
    </location>
</feature>
<keyword evidence="6" id="KW-0539">Nucleus</keyword>
<keyword evidence="10" id="KW-1185">Reference proteome</keyword>
<keyword evidence="3" id="KW-0863">Zinc-finger</keyword>
<dbReference type="InterPro" id="IPR011124">
    <property type="entry name" value="Znf_CW"/>
</dbReference>
<dbReference type="PANTHER" id="PTHR23336:SF22">
    <property type="entry name" value="MORC FAMILY CW-TYPE ZINC FINGER PROTEIN 4"/>
    <property type="match status" value="1"/>
</dbReference>
<evidence type="ECO:0000256" key="3">
    <source>
        <dbReference type="ARBA" id="ARBA00022771"/>
    </source>
</evidence>
<feature type="region of interest" description="Disordered" evidence="7">
    <location>
        <begin position="469"/>
        <end position="488"/>
    </location>
</feature>
<evidence type="ECO:0000256" key="2">
    <source>
        <dbReference type="ARBA" id="ARBA00022723"/>
    </source>
</evidence>
<dbReference type="PANTHER" id="PTHR23336">
    <property type="entry name" value="ZINC FINGER CW-TYPE COILED-COIL DOMAIN PROTEIN 3"/>
    <property type="match status" value="1"/>
</dbReference>
<dbReference type="EMBL" id="CM012446">
    <property type="protein sequence ID" value="RVE67323.1"/>
    <property type="molecule type" value="Genomic_DNA"/>
</dbReference>
<feature type="region of interest" description="Disordered" evidence="7">
    <location>
        <begin position="854"/>
        <end position="895"/>
    </location>
</feature>
<dbReference type="Pfam" id="PF07496">
    <property type="entry name" value="zf-CW"/>
    <property type="match status" value="1"/>
</dbReference>
<dbReference type="PROSITE" id="PS51050">
    <property type="entry name" value="ZF_CW"/>
    <property type="match status" value="1"/>
</dbReference>
<keyword evidence="2" id="KW-0479">Metal-binding</keyword>
<feature type="compositionally biased region" description="Basic and acidic residues" evidence="7">
    <location>
        <begin position="860"/>
        <end position="894"/>
    </location>
</feature>
<dbReference type="Pfam" id="PF13589">
    <property type="entry name" value="HATPase_c_3"/>
    <property type="match status" value="1"/>
</dbReference>
<feature type="compositionally biased region" description="Basic and acidic residues" evidence="7">
    <location>
        <begin position="665"/>
        <end position="693"/>
    </location>
</feature>
<evidence type="ECO:0000259" key="8">
    <source>
        <dbReference type="PROSITE" id="PS51050"/>
    </source>
</evidence>
<dbReference type="InterPro" id="IPR045261">
    <property type="entry name" value="MORC_ATPase"/>
</dbReference>
<comment type="subcellular location">
    <subcellularLocation>
        <location evidence="1">Nucleus</location>
    </subcellularLocation>
</comment>
<dbReference type="InterPro" id="IPR041006">
    <property type="entry name" value="Morc_S5"/>
</dbReference>
<keyword evidence="5" id="KW-0175">Coiled coil</keyword>
<reference evidence="9 10" key="1">
    <citation type="submission" date="2018-11" db="EMBL/GenBank/DDBJ databases">
        <authorList>
            <person name="Lopez-Roques C."/>
            <person name="Donnadieu C."/>
            <person name="Bouchez O."/>
            <person name="Klopp C."/>
            <person name="Cabau C."/>
            <person name="Zahm M."/>
        </authorList>
    </citation>
    <scope>NUCLEOTIDE SEQUENCE [LARGE SCALE GENOMIC DNA]</scope>
    <source>
        <strain evidence="9">RS831</strain>
        <tissue evidence="9">Whole body</tissue>
    </source>
</reference>
<dbReference type="GO" id="GO:0008270">
    <property type="term" value="F:zinc ion binding"/>
    <property type="evidence" value="ECO:0007669"/>
    <property type="project" value="UniProtKB-KW"/>
</dbReference>
<proteinExistence type="predicted"/>
<evidence type="ECO:0000256" key="6">
    <source>
        <dbReference type="ARBA" id="ARBA00023242"/>
    </source>
</evidence>
<organism evidence="9 10">
    <name type="scientific">Oryzias javanicus</name>
    <name type="common">Javanese ricefish</name>
    <name type="synonym">Aplocheilus javanicus</name>
    <dbReference type="NCBI Taxonomy" id="123683"/>
    <lineage>
        <taxon>Eukaryota</taxon>
        <taxon>Metazoa</taxon>
        <taxon>Chordata</taxon>
        <taxon>Craniata</taxon>
        <taxon>Vertebrata</taxon>
        <taxon>Euteleostomi</taxon>
        <taxon>Actinopterygii</taxon>
        <taxon>Neopterygii</taxon>
        <taxon>Teleostei</taxon>
        <taxon>Neoteleostei</taxon>
        <taxon>Acanthomorphata</taxon>
        <taxon>Ovalentaria</taxon>
        <taxon>Atherinomorphae</taxon>
        <taxon>Beloniformes</taxon>
        <taxon>Adrianichthyidae</taxon>
        <taxon>Oryziinae</taxon>
        <taxon>Oryzias</taxon>
    </lineage>
</organism>
<dbReference type="OrthoDB" id="757982at2759"/>
<evidence type="ECO:0000256" key="1">
    <source>
        <dbReference type="ARBA" id="ARBA00004123"/>
    </source>
</evidence>
<evidence type="ECO:0000256" key="4">
    <source>
        <dbReference type="ARBA" id="ARBA00022833"/>
    </source>
</evidence>
<feature type="compositionally biased region" description="Basic residues" evidence="7">
    <location>
        <begin position="547"/>
        <end position="558"/>
    </location>
</feature>